<dbReference type="PANTHER" id="PTHR11439:SF515">
    <property type="entry name" value="GAG-POL POLYPROTEIN"/>
    <property type="match status" value="1"/>
</dbReference>
<dbReference type="Pfam" id="PF07727">
    <property type="entry name" value="RVT_2"/>
    <property type="match status" value="1"/>
</dbReference>
<dbReference type="SUPFAM" id="SSF56672">
    <property type="entry name" value="DNA/RNA polymerases"/>
    <property type="match status" value="1"/>
</dbReference>
<feature type="non-terminal residue" evidence="2">
    <location>
        <position position="1"/>
    </location>
</feature>
<dbReference type="Proteomes" id="UP001341281">
    <property type="component" value="Chromosome 05"/>
</dbReference>
<dbReference type="CDD" id="cd09272">
    <property type="entry name" value="RNase_HI_RT_Ty1"/>
    <property type="match status" value="1"/>
</dbReference>
<dbReference type="AlphaFoldDB" id="A0AAQ3TN02"/>
<feature type="domain" description="Reverse transcriptase Ty1/copia-type" evidence="1">
    <location>
        <begin position="11"/>
        <end position="241"/>
    </location>
</feature>
<accession>A0AAQ3TN02</accession>
<reference evidence="2 3" key="1">
    <citation type="submission" date="2024-02" db="EMBL/GenBank/DDBJ databases">
        <title>High-quality chromosome-scale genome assembly of Pensacola bahiagrass (Paspalum notatum Flugge var. saurae).</title>
        <authorList>
            <person name="Vega J.M."/>
            <person name="Podio M."/>
            <person name="Orjuela J."/>
            <person name="Siena L.A."/>
            <person name="Pessino S.C."/>
            <person name="Combes M.C."/>
            <person name="Mariac C."/>
            <person name="Albertini E."/>
            <person name="Pupilli F."/>
            <person name="Ortiz J.P.A."/>
            <person name="Leblanc O."/>
        </authorList>
    </citation>
    <scope>NUCLEOTIDE SEQUENCE [LARGE SCALE GENOMIC DNA]</scope>
    <source>
        <strain evidence="2">R1</strain>
        <tissue evidence="2">Leaf</tissue>
    </source>
</reference>
<dbReference type="InterPro" id="IPR043502">
    <property type="entry name" value="DNA/RNA_pol_sf"/>
</dbReference>
<evidence type="ECO:0000259" key="1">
    <source>
        <dbReference type="Pfam" id="PF07727"/>
    </source>
</evidence>
<protein>
    <recommendedName>
        <fullName evidence="1">Reverse transcriptase Ty1/copia-type domain-containing protein</fullName>
    </recommendedName>
</protein>
<dbReference type="InterPro" id="IPR013103">
    <property type="entry name" value="RVT_2"/>
</dbReference>
<dbReference type="PANTHER" id="PTHR11439">
    <property type="entry name" value="GAG-POL-RELATED RETROTRANSPOSON"/>
    <property type="match status" value="1"/>
</dbReference>
<keyword evidence="3" id="KW-1185">Reference proteome</keyword>
<evidence type="ECO:0000313" key="3">
    <source>
        <dbReference type="Proteomes" id="UP001341281"/>
    </source>
</evidence>
<evidence type="ECO:0000313" key="2">
    <source>
        <dbReference type="EMBL" id="WVZ76853.1"/>
    </source>
</evidence>
<dbReference type="EMBL" id="CP144749">
    <property type="protein sequence ID" value="WVZ76853.1"/>
    <property type="molecule type" value="Genomic_DNA"/>
</dbReference>
<gene>
    <name evidence="2" type="ORF">U9M48_024780</name>
</gene>
<proteinExistence type="predicted"/>
<name>A0AAQ3TN02_PASNO</name>
<organism evidence="2 3">
    <name type="scientific">Paspalum notatum var. saurae</name>
    <dbReference type="NCBI Taxonomy" id="547442"/>
    <lineage>
        <taxon>Eukaryota</taxon>
        <taxon>Viridiplantae</taxon>
        <taxon>Streptophyta</taxon>
        <taxon>Embryophyta</taxon>
        <taxon>Tracheophyta</taxon>
        <taxon>Spermatophyta</taxon>
        <taxon>Magnoliopsida</taxon>
        <taxon>Liliopsida</taxon>
        <taxon>Poales</taxon>
        <taxon>Poaceae</taxon>
        <taxon>PACMAD clade</taxon>
        <taxon>Panicoideae</taxon>
        <taxon>Andropogonodae</taxon>
        <taxon>Paspaleae</taxon>
        <taxon>Paspalinae</taxon>
        <taxon>Paspalum</taxon>
    </lineage>
</organism>
<sequence>MLDEILSIEENNTWRLVDPHAGQRPIGLKWVYKLKKDAAGSIVKHKAPLVAKGYVQQAGIDFDEVFAPVARLDSVRLLLALAAQEEWIVHHMDVKSAFLNGDLEEEVYVVQPPGFIVEGQEHKVYRLNKTLAWNTKLDSTLKDLGFTRSPLEHGLYAHGEGRSRLLVGVYVDDLIIIGADSKVIDGFKKQMKGEFKMSDLGLLSFYLGIEVQQALGEIILSQAAYASRIVEKASLMGCNPFKLSKESSAPPVDSTEYRSLVGSLRYLVNTRLGLAFSVGYVSRFMEKPTEEHLAAVKRIVRYVAGTIQYGCRYKRDSNCGLKGYSDSDLAGDVDTRKSTTGVLFFLGKSLSQKQRAVALSSCEAEYIAAATAACQGIWLARHLGDLRSTATEAVELKVHNKSALALIKNPVFHDRSKHIQTRYHFIRESWENGEIMPDFVGTEGQLADILTKALPRSSFEELRTKLGLHENLNQVEGHDISQFPRIDSQKPQ</sequence>